<dbReference type="Gene3D" id="2.60.120.260">
    <property type="entry name" value="Galactose-binding domain-like"/>
    <property type="match status" value="1"/>
</dbReference>
<dbReference type="PANTHER" id="PTHR43739:SF5">
    <property type="entry name" value="EXO-ALPHA-SIALIDASE"/>
    <property type="match status" value="1"/>
</dbReference>
<dbReference type="PANTHER" id="PTHR43739">
    <property type="entry name" value="XYLOGLUCANASE (EUROFUNG)"/>
    <property type="match status" value="1"/>
</dbReference>
<dbReference type="EMBL" id="JACVXC010000003">
    <property type="protein sequence ID" value="MBD0835537.1"/>
    <property type="molecule type" value="Genomic_DNA"/>
</dbReference>
<dbReference type="InterPro" id="IPR031778">
    <property type="entry name" value="Sortilin_N"/>
</dbReference>
<reference evidence="4" key="2">
    <citation type="submission" date="2020-09" db="EMBL/GenBank/DDBJ databases">
        <authorList>
            <person name="Wu Z."/>
        </authorList>
    </citation>
    <scope>NUCLEOTIDE SEQUENCE</scope>
    <source>
        <strain evidence="4">SC17</strain>
    </source>
</reference>
<gene>
    <name evidence="4" type="ORF">ICJ84_08825</name>
</gene>
<comment type="caution">
    <text evidence="4">The sequence shown here is derived from an EMBL/GenBank/DDBJ whole genome shotgun (WGS) entry which is preliminary data.</text>
</comment>
<dbReference type="InterPro" id="IPR035986">
    <property type="entry name" value="PKD_dom_sf"/>
</dbReference>
<proteinExistence type="predicted"/>
<evidence type="ECO:0000313" key="4">
    <source>
        <dbReference type="EMBL" id="MBD0835537.1"/>
    </source>
</evidence>
<dbReference type="SMART" id="SM00231">
    <property type="entry name" value="FA58C"/>
    <property type="match status" value="1"/>
</dbReference>
<dbReference type="GO" id="GO:0010411">
    <property type="term" value="P:xyloglucan metabolic process"/>
    <property type="evidence" value="ECO:0007669"/>
    <property type="project" value="TreeGrafter"/>
</dbReference>
<protein>
    <submittedName>
        <fullName evidence="4">Discoidin domain-containing protein</fullName>
    </submittedName>
</protein>
<dbReference type="Pfam" id="PF15902">
    <property type="entry name" value="Sortilin-Vps10"/>
    <property type="match status" value="2"/>
</dbReference>
<dbReference type="RefSeq" id="WP_188216032.1">
    <property type="nucleotide sequence ID" value="NZ_BAABGH010000005.1"/>
</dbReference>
<evidence type="ECO:0000256" key="1">
    <source>
        <dbReference type="ARBA" id="ARBA00022729"/>
    </source>
</evidence>
<dbReference type="InterPro" id="IPR052025">
    <property type="entry name" value="Xyloglucanase_GH74"/>
</dbReference>
<dbReference type="Proteomes" id="UP000602057">
    <property type="component" value="Unassembled WGS sequence"/>
</dbReference>
<evidence type="ECO:0000259" key="3">
    <source>
        <dbReference type="PROSITE" id="PS50022"/>
    </source>
</evidence>
<organism evidence="4 5">
    <name type="scientific">Aestuariibaculum suncheonense</name>
    <dbReference type="NCBI Taxonomy" id="1028745"/>
    <lineage>
        <taxon>Bacteria</taxon>
        <taxon>Pseudomonadati</taxon>
        <taxon>Bacteroidota</taxon>
        <taxon>Flavobacteriia</taxon>
        <taxon>Flavobacteriales</taxon>
        <taxon>Flavobacteriaceae</taxon>
    </lineage>
</organism>
<feature type="domain" description="F5/8 type C" evidence="3">
    <location>
        <begin position="894"/>
        <end position="1039"/>
    </location>
</feature>
<name>A0A8J6Q795_9FLAO</name>
<dbReference type="SUPFAM" id="SSF49785">
    <property type="entry name" value="Galactose-binding domain-like"/>
    <property type="match status" value="1"/>
</dbReference>
<dbReference type="NCBIfam" id="TIGR04183">
    <property type="entry name" value="Por_Secre_tail"/>
    <property type="match status" value="1"/>
</dbReference>
<dbReference type="InterPro" id="IPR015943">
    <property type="entry name" value="WD40/YVTN_repeat-like_dom_sf"/>
</dbReference>
<sequence length="1335" mass="148654">MNLLKRIAFLVLILYADFFYGQQPYTPYDNLPGIIKSYKPLYSEDFPDWAKKLYEYPVNFIEIEKEYSQYIAINNKVKSPIIRYYKIWRQVIAPYADIAGEIILPDFNQIKKESLSNSKLTANSKISDASNSNWTFLGPKQTFWLNSSGANVTPPVAPWQVNVYTLKVAPSNNNIIYAGTETGYINKSTDKGKTWTLMNRDYYLGGITAIAVHPTNSDFVYIGSNGSIHKTTDGGLTWNAILPNASANHIIIDPSNTNKLIASCNEGLFVSLNGGVDWSNKESGKFYDVEFKPDNTSTIYALKRNTSDNLHAIISTDGGATFTTFPNFPNQFKDASGGLLAVTPDNPNIVYTTLLSENRTPLLYKGTYNTTWTWTEVIKCNTDTFPYDNGQGYYDLVLEVNPNNADEFFVGTVTLFKTKDGGSNFDKIGGYSGRFNVHPDIQDISWLEDNSVWLATDGGVSFSNDAFETDFQPLIDGLIGSDMWGFDQGWNEDIIVGGRYHNGNTAIADFYGDKALRMGGAESPTGWVIQGKSRHVAFGDLGQKGWILPKTAEEKEEGHFLFTKFPNMLEYGGNRGSLVFHPNYYETIFLGEENSLWRSDDMGMSFKSLNTFSGNVMGIAISMTNPNVMYLDVKGAGLYKSTDQGQTWVAKPALSNSANGGAKMQGRTSLVISTYDENTIYACYANGTWTTQKGVIFKSTDGGDTWTNISGNIDAYTKYLAIQPTASGKDLVYAFTTRKNNEVANVYYMTEAMTSWSLFTNNYPKNIKVIAAIPFYRDGKIRVAGSAGVWESPLQEAIQPIINPWVQKRNFNCVSDVLYFDDHSILNHEGATWKWDISPAPQYISDANIRNPEVILGTPGSYDVTLTVTVNGVEYSKTIEDMVTTTTCPSINDCNNPAELPKNEWSLIYADSQESSKPATNAFDGDTSTIWHTRWSTGTDPYPHEIQIDLGNNYSISKFTYQGRSDGQNGRINEYEIYFSNDKTNWGEPEVSGNFENTSRPQTIEFTNKPKGRYMRLKSLSEVNGGAWTSIAELTLVGCLFDNCPDVDNEDQADFDNDGLGDACDDDDDNDGVLDVDDLCSETPLGTVVDNNGCATFTLPANNFTIQTISETCRTSDNGQISISAIENLNYKVSLVKNGNQTNYNFTQELTIDNLSSGVYSLCLTIENEPSFERCYDLNISEPQDLTVFARYDADTKSLDLSMFNGETYNITLNGKTMTTSKSNLTLDLKSGENTIEVTTEKECQGMFSKSIMLSDDILVYPNPFEDQVFINLGSQDAEMAHIRIFDVTGKLVLDRVLKAENQTIQVDASFLKAGLYQVVLRTEHSENNFKVAKK</sequence>
<dbReference type="InterPro" id="IPR028974">
    <property type="entry name" value="TSP_type-3_rpt"/>
</dbReference>
<dbReference type="InterPro" id="IPR008979">
    <property type="entry name" value="Galactose-bd-like_sf"/>
</dbReference>
<keyword evidence="2" id="KW-0677">Repeat</keyword>
<dbReference type="InterPro" id="IPR026444">
    <property type="entry name" value="Secre_tail"/>
</dbReference>
<reference evidence="4" key="1">
    <citation type="journal article" date="2013" name="Int. J. Syst. Evol. Microbiol.">
        <title>Aestuariibaculum suncheonense gen. nov., sp. nov., a marine bacterium of the family Flavobacteriaceae isolated from a tidal flat and emended descriptions of the genera Gaetbulibacter and Tamlana.</title>
        <authorList>
            <person name="Jeong S.H."/>
            <person name="Park M.S."/>
            <person name="Jin H.M."/>
            <person name="Lee K."/>
            <person name="Park W."/>
            <person name="Jeon C.O."/>
        </authorList>
    </citation>
    <scope>NUCLEOTIDE SEQUENCE</scope>
    <source>
        <strain evidence="4">SC17</strain>
    </source>
</reference>
<dbReference type="Pfam" id="PF00754">
    <property type="entry name" value="F5_F8_type_C"/>
    <property type="match status" value="1"/>
</dbReference>
<dbReference type="InterPro" id="IPR000421">
    <property type="entry name" value="FA58C"/>
</dbReference>
<dbReference type="SUPFAM" id="SSF49299">
    <property type="entry name" value="PKD domain"/>
    <property type="match status" value="1"/>
</dbReference>
<accession>A0A8J6Q795</accession>
<keyword evidence="5" id="KW-1185">Reference proteome</keyword>
<dbReference type="SUPFAM" id="SSF110296">
    <property type="entry name" value="Oligoxyloglucan reducing end-specific cellobiohydrolase"/>
    <property type="match status" value="2"/>
</dbReference>
<evidence type="ECO:0000313" key="5">
    <source>
        <dbReference type="Proteomes" id="UP000602057"/>
    </source>
</evidence>
<dbReference type="CDD" id="cd15482">
    <property type="entry name" value="Sialidase_non-viral"/>
    <property type="match status" value="2"/>
</dbReference>
<dbReference type="Pfam" id="PF18962">
    <property type="entry name" value="Por_Secre_tail"/>
    <property type="match status" value="1"/>
</dbReference>
<dbReference type="GO" id="GO:0005509">
    <property type="term" value="F:calcium ion binding"/>
    <property type="evidence" value="ECO:0007669"/>
    <property type="project" value="InterPro"/>
</dbReference>
<dbReference type="Gene3D" id="2.130.10.10">
    <property type="entry name" value="YVTN repeat-like/Quinoprotein amine dehydrogenase"/>
    <property type="match status" value="3"/>
</dbReference>
<dbReference type="Gene3D" id="4.10.1080.10">
    <property type="entry name" value="TSP type-3 repeat"/>
    <property type="match status" value="1"/>
</dbReference>
<dbReference type="PROSITE" id="PS50022">
    <property type="entry name" value="FA58C_3"/>
    <property type="match status" value="1"/>
</dbReference>
<dbReference type="SUPFAM" id="SSF103647">
    <property type="entry name" value="TSP type-3 repeat"/>
    <property type="match status" value="1"/>
</dbReference>
<evidence type="ECO:0000256" key="2">
    <source>
        <dbReference type="ARBA" id="ARBA00022737"/>
    </source>
</evidence>
<keyword evidence="1" id="KW-0732">Signal</keyword>